<evidence type="ECO:0000313" key="11">
    <source>
        <dbReference type="EMBL" id="CEF70059.1"/>
    </source>
</evidence>
<dbReference type="Pfam" id="PF01423">
    <property type="entry name" value="LSM"/>
    <property type="match status" value="1"/>
</dbReference>
<evidence type="ECO:0000256" key="7">
    <source>
        <dbReference type="ARBA" id="ARBA00023242"/>
    </source>
</evidence>
<keyword evidence="3 9" id="KW-0507">mRNA processing</keyword>
<accession>A0A090LPD9</accession>
<evidence type="ECO:0000256" key="2">
    <source>
        <dbReference type="ARBA" id="ARBA00006850"/>
    </source>
</evidence>
<protein>
    <recommendedName>
        <fullName evidence="9">U6 snRNA-associated Sm-like protein LSm3</fullName>
    </recommendedName>
</protein>
<comment type="similarity">
    <text evidence="2 9">Belongs to the snRNP Sm proteins family.</text>
</comment>
<dbReference type="GO" id="GO:0000932">
    <property type="term" value="C:P-body"/>
    <property type="evidence" value="ECO:0007669"/>
    <property type="project" value="EnsemblMetazoa"/>
</dbReference>
<dbReference type="Gene3D" id="2.30.30.100">
    <property type="match status" value="1"/>
</dbReference>
<dbReference type="InterPro" id="IPR034105">
    <property type="entry name" value="Lsm3"/>
</dbReference>
<evidence type="ECO:0000256" key="3">
    <source>
        <dbReference type="ARBA" id="ARBA00022664"/>
    </source>
</evidence>
<keyword evidence="12" id="KW-1185">Reference proteome</keyword>
<dbReference type="CDD" id="cd01730">
    <property type="entry name" value="LSm3"/>
    <property type="match status" value="1"/>
</dbReference>
<keyword evidence="6 9" id="KW-0508">mRNA splicing</keyword>
<dbReference type="SUPFAM" id="SSF50182">
    <property type="entry name" value="Sm-like ribonucleoproteins"/>
    <property type="match status" value="1"/>
</dbReference>
<dbReference type="GO" id="GO:0005681">
    <property type="term" value="C:spliceosomal complex"/>
    <property type="evidence" value="ECO:0007669"/>
    <property type="project" value="UniProtKB-KW"/>
</dbReference>
<evidence type="ECO:0000256" key="1">
    <source>
        <dbReference type="ARBA" id="ARBA00004123"/>
    </source>
</evidence>
<comment type="subunit">
    <text evidence="9">LSm subunits form a heteromer with a doughnut shape.</text>
</comment>
<proteinExistence type="inferred from homology"/>
<sequence>MESVGPEISSSIDQPLDLIRLSINETVLVKMRADREIVGKLHAFDQHLNMILSDAEETLTVTEFEEDQCEEVFKQVKRVIPMLFLRGDSVILVSPLLKAS</sequence>
<evidence type="ECO:0000256" key="8">
    <source>
        <dbReference type="ARBA" id="ARBA00023274"/>
    </source>
</evidence>
<dbReference type="InterPro" id="IPR010920">
    <property type="entry name" value="LSM_dom_sf"/>
</dbReference>
<dbReference type="Proteomes" id="UP000035682">
    <property type="component" value="Unplaced"/>
</dbReference>
<comment type="function">
    <text evidence="9">Binds specifically to the 3'-terminal U-tract of U6 snRNA.</text>
</comment>
<dbReference type="GO" id="GO:0003723">
    <property type="term" value="F:RNA binding"/>
    <property type="evidence" value="ECO:0007669"/>
    <property type="project" value="UniProtKB-UniRule"/>
</dbReference>
<dbReference type="GO" id="GO:0046540">
    <property type="term" value="C:U4/U6 x U5 tri-snRNP complex"/>
    <property type="evidence" value="ECO:0007669"/>
    <property type="project" value="UniProtKB-UniRule"/>
</dbReference>
<evidence type="ECO:0000259" key="10">
    <source>
        <dbReference type="PROSITE" id="PS52002"/>
    </source>
</evidence>
<dbReference type="SMART" id="SM00651">
    <property type="entry name" value="Sm"/>
    <property type="match status" value="1"/>
</dbReference>
<keyword evidence="5 9" id="KW-0694">RNA-binding</keyword>
<dbReference type="OMA" id="NFEEMHK"/>
<keyword evidence="8 9" id="KW-0687">Ribonucleoprotein</keyword>
<evidence type="ECO:0000313" key="12">
    <source>
        <dbReference type="Proteomes" id="UP000035682"/>
    </source>
</evidence>
<keyword evidence="7 9" id="KW-0539">Nucleus</keyword>
<dbReference type="AlphaFoldDB" id="A0A090LPD9"/>
<dbReference type="WormBase" id="SRAE_2000470000">
    <property type="protein sequence ID" value="SRP04638"/>
    <property type="gene ID" value="WBGene00264938"/>
</dbReference>
<dbReference type="InterPro" id="IPR001163">
    <property type="entry name" value="Sm_dom_euk/arc"/>
</dbReference>
<dbReference type="InterPro" id="IPR047575">
    <property type="entry name" value="Sm"/>
</dbReference>
<name>A0A090LPD9_STRRB</name>
<evidence type="ECO:0000256" key="5">
    <source>
        <dbReference type="ARBA" id="ARBA00022884"/>
    </source>
</evidence>
<dbReference type="PROSITE" id="PS52002">
    <property type="entry name" value="SM"/>
    <property type="match status" value="1"/>
</dbReference>
<dbReference type="OrthoDB" id="29543at2759"/>
<organism evidence="11">
    <name type="scientific">Strongyloides ratti</name>
    <name type="common">Parasitic roundworm</name>
    <dbReference type="NCBI Taxonomy" id="34506"/>
    <lineage>
        <taxon>Eukaryota</taxon>
        <taxon>Metazoa</taxon>
        <taxon>Ecdysozoa</taxon>
        <taxon>Nematoda</taxon>
        <taxon>Chromadorea</taxon>
        <taxon>Rhabditida</taxon>
        <taxon>Tylenchina</taxon>
        <taxon>Panagrolaimomorpha</taxon>
        <taxon>Strongyloidoidea</taxon>
        <taxon>Strongyloididae</taxon>
        <taxon>Strongyloides</taxon>
    </lineage>
</organism>
<evidence type="ECO:0000256" key="6">
    <source>
        <dbReference type="ARBA" id="ARBA00023187"/>
    </source>
</evidence>
<gene>
    <name evidence="9" type="primary">LSM3</name>
    <name evidence="11 13 14" type="ORF">SRAE_2000470000</name>
</gene>
<evidence type="ECO:0000313" key="13">
    <source>
        <dbReference type="WBParaSite" id="SRAE_2000470000.1"/>
    </source>
</evidence>
<reference evidence="13" key="3">
    <citation type="submission" date="2020-12" db="UniProtKB">
        <authorList>
            <consortium name="WormBaseParasite"/>
        </authorList>
    </citation>
    <scope>IDENTIFICATION</scope>
</reference>
<evidence type="ECO:0000256" key="9">
    <source>
        <dbReference type="RuleBase" id="RU365046"/>
    </source>
</evidence>
<dbReference type="GO" id="GO:0005688">
    <property type="term" value="C:U6 snRNP"/>
    <property type="evidence" value="ECO:0007669"/>
    <property type="project" value="UniProtKB-UniRule"/>
</dbReference>
<reference evidence="11" key="1">
    <citation type="submission" date="2014-09" db="EMBL/GenBank/DDBJ databases">
        <authorList>
            <person name="Aslett A.Martin."/>
        </authorList>
    </citation>
    <scope>NUCLEOTIDE SEQUENCE</scope>
    <source>
        <strain evidence="11">ED321 Heterogonic</strain>
    </source>
</reference>
<dbReference type="PANTHER" id="PTHR13110">
    <property type="entry name" value="U6 SNRNA-ASSOCIATED SM-LIKE PROTEIN LSM3"/>
    <property type="match status" value="1"/>
</dbReference>
<dbReference type="GO" id="GO:0000398">
    <property type="term" value="P:mRNA splicing, via spliceosome"/>
    <property type="evidence" value="ECO:0007669"/>
    <property type="project" value="UniProtKB-UniRule"/>
</dbReference>
<dbReference type="STRING" id="34506.A0A090LPD9"/>
<keyword evidence="4 9" id="KW-0747">Spliceosome</keyword>
<feature type="domain" description="Sm" evidence="10">
    <location>
        <begin position="14"/>
        <end position="99"/>
    </location>
</feature>
<dbReference type="InterPro" id="IPR040002">
    <property type="entry name" value="Sm-like_LSM3"/>
</dbReference>
<evidence type="ECO:0000256" key="4">
    <source>
        <dbReference type="ARBA" id="ARBA00022728"/>
    </source>
</evidence>
<reference evidence="12" key="2">
    <citation type="submission" date="2014-09" db="EMBL/GenBank/DDBJ databases">
        <authorList>
            <person name="Martin A.A."/>
        </authorList>
    </citation>
    <scope>NUCLEOTIDE SEQUENCE</scope>
    <source>
        <strain evidence="12">ED321</strain>
    </source>
</reference>
<dbReference type="WBParaSite" id="SRAE_2000470000.1">
    <property type="protein sequence ID" value="SRAE_2000470000.1"/>
    <property type="gene ID" value="WBGene00264938"/>
</dbReference>
<evidence type="ECO:0000313" key="14">
    <source>
        <dbReference type="WormBase" id="SRAE_2000470000"/>
    </source>
</evidence>
<comment type="subcellular location">
    <subcellularLocation>
        <location evidence="1 9">Nucleus</location>
    </subcellularLocation>
</comment>
<dbReference type="EMBL" id="LN609529">
    <property type="protein sequence ID" value="CEF70059.1"/>
    <property type="molecule type" value="Genomic_DNA"/>
</dbReference>